<dbReference type="RefSeq" id="WP_165257200.1">
    <property type="nucleotide sequence ID" value="NZ_JAAKGT010000002.1"/>
</dbReference>
<reference evidence="1" key="1">
    <citation type="submission" date="2020-02" db="EMBL/GenBank/DDBJ databases">
        <authorList>
            <person name="Gao J."/>
            <person name="Sun J."/>
        </authorList>
    </citation>
    <scope>NUCLEOTIDE SEQUENCE</scope>
    <source>
        <strain evidence="1">602-2</strain>
    </source>
</reference>
<gene>
    <name evidence="1" type="ORF">G5B46_06830</name>
</gene>
<dbReference type="AlphaFoldDB" id="A0A6G4QUI5"/>
<evidence type="ECO:0000313" key="1">
    <source>
        <dbReference type="EMBL" id="NGM49316.1"/>
    </source>
</evidence>
<comment type="caution">
    <text evidence="1">The sequence shown here is derived from an EMBL/GenBank/DDBJ whole genome shotgun (WGS) entry which is preliminary data.</text>
</comment>
<protein>
    <submittedName>
        <fullName evidence="1">Uncharacterized protein</fullName>
    </submittedName>
</protein>
<accession>A0A6G4QUI5</accession>
<dbReference type="EMBL" id="JAAKGT010000002">
    <property type="protein sequence ID" value="NGM49316.1"/>
    <property type="molecule type" value="Genomic_DNA"/>
</dbReference>
<proteinExistence type="predicted"/>
<sequence>MTKEEIDEQLDEMTAEAVAKGDDGLRPGLLLLNDRLYGTQIRTETTSAVRGQRYRGLRVRVARAYDTKILSRAQVAEQGLEIGEYEELTQAPARVVVD</sequence>
<name>A0A6G4QUI5_9CAUL</name>
<organism evidence="1">
    <name type="scientific">Caulobacter sp. 602-2</name>
    <dbReference type="NCBI Taxonomy" id="2710887"/>
    <lineage>
        <taxon>Bacteria</taxon>
        <taxon>Pseudomonadati</taxon>
        <taxon>Pseudomonadota</taxon>
        <taxon>Alphaproteobacteria</taxon>
        <taxon>Caulobacterales</taxon>
        <taxon>Caulobacteraceae</taxon>
        <taxon>Caulobacter</taxon>
    </lineage>
</organism>